<evidence type="ECO:0000313" key="12">
    <source>
        <dbReference type="Proteomes" id="UP001140074"/>
    </source>
</evidence>
<feature type="transmembrane region" description="Helical" evidence="10">
    <location>
        <begin position="220"/>
        <end position="247"/>
    </location>
</feature>
<feature type="transmembrane region" description="Helical" evidence="10">
    <location>
        <begin position="172"/>
        <end position="191"/>
    </location>
</feature>
<comment type="caution">
    <text evidence="11">The sequence shown here is derived from an EMBL/GenBank/DDBJ whole genome shotgun (WGS) entry which is preliminary data.</text>
</comment>
<dbReference type="Proteomes" id="UP001140074">
    <property type="component" value="Unassembled WGS sequence"/>
</dbReference>
<keyword evidence="5 10" id="KW-0808">Transferase</keyword>
<gene>
    <name evidence="11" type="primary">ALG6</name>
    <name evidence="11" type="ORF">GGH94_001243</name>
</gene>
<feature type="transmembrane region" description="Helical" evidence="10">
    <location>
        <begin position="366"/>
        <end position="386"/>
    </location>
</feature>
<evidence type="ECO:0000256" key="2">
    <source>
        <dbReference type="ARBA" id="ARBA00004922"/>
    </source>
</evidence>
<dbReference type="GO" id="GO:0042281">
    <property type="term" value="F:dolichyl pyrophosphate Man9GlcNAc2 alpha-1,3-glucosyltransferase activity"/>
    <property type="evidence" value="ECO:0007669"/>
    <property type="project" value="TreeGrafter"/>
</dbReference>
<accession>A0A9W8M6K9</accession>
<keyword evidence="12" id="KW-1185">Reference proteome</keyword>
<dbReference type="InterPro" id="IPR004856">
    <property type="entry name" value="Glyco_trans_ALG6/ALG8"/>
</dbReference>
<feature type="transmembrane region" description="Helical" evidence="10">
    <location>
        <begin position="259"/>
        <end position="279"/>
    </location>
</feature>
<feature type="transmembrane region" description="Helical" evidence="10">
    <location>
        <begin position="488"/>
        <end position="510"/>
    </location>
</feature>
<evidence type="ECO:0000256" key="1">
    <source>
        <dbReference type="ARBA" id="ARBA00004477"/>
    </source>
</evidence>
<sequence>MAPSSPQPPARQATSASRRAGVIPVDRWFWFLAEENAQGIALPVTLLFALLVRWCVALHGYSGHGSPPLYGDFEAQRHWMELTVHLPPSKWYFYDLSYWGLDYPPLTAFQSWACGWVAHLIDPSWVALDQSRGIETHMSKLFMRSTVLVLEALVYVPAVVLLFQSRHIQVNWVIRQASIFSVLLQPCLILIDHGHFQYNSVMLGFLLWTVYFAAREQYLVMAACFCCSLMFKQMALYFAPAVFAFLLAKCFRSPYGVRLFVQLGLVVIVTFGVMLLPWMGSPAQLQQILIRVFPVARGLYEDKVANVWCAINIAVKLRSMFAAPVLLRLAAAVTSVAFAPSCIHLFLAVKRSVAGQALVAADAAKLLCYALVNCSLAFFLFSFQVHEKSILLPLAPALLLIHEEPWAVNWFVQVALFSMYPLLFKDGLQIPYWVMAIGWSMLRSCPACPADKRTPLAVLNAQWVSTLVMVAIHAANMLVPPPPSLPDLYVVLNVLFSCAMFVLFFAYFNYRQLTLALVRVRATRSKKKDS</sequence>
<keyword evidence="9 10" id="KW-0472">Membrane</keyword>
<reference evidence="11" key="1">
    <citation type="submission" date="2022-07" db="EMBL/GenBank/DDBJ databases">
        <title>Phylogenomic reconstructions and comparative analyses of Kickxellomycotina fungi.</title>
        <authorList>
            <person name="Reynolds N.K."/>
            <person name="Stajich J.E."/>
            <person name="Barry K."/>
            <person name="Grigoriev I.V."/>
            <person name="Crous P."/>
            <person name="Smith M.E."/>
        </authorList>
    </citation>
    <scope>NUCLEOTIDE SEQUENCE</scope>
    <source>
        <strain evidence="11">RSA 476</strain>
    </source>
</reference>
<keyword evidence="7 10" id="KW-0256">Endoplasmic reticulum</keyword>
<dbReference type="PANTHER" id="PTHR12413">
    <property type="entry name" value="DOLICHYL GLYCOSYLTRANSFERASE"/>
    <property type="match status" value="1"/>
</dbReference>
<feature type="transmembrane region" description="Helical" evidence="10">
    <location>
        <begin position="406"/>
        <end position="424"/>
    </location>
</feature>
<organism evidence="11 12">
    <name type="scientific">Coemansia aciculifera</name>
    <dbReference type="NCBI Taxonomy" id="417176"/>
    <lineage>
        <taxon>Eukaryota</taxon>
        <taxon>Fungi</taxon>
        <taxon>Fungi incertae sedis</taxon>
        <taxon>Zoopagomycota</taxon>
        <taxon>Kickxellomycotina</taxon>
        <taxon>Kickxellomycetes</taxon>
        <taxon>Kickxellales</taxon>
        <taxon>Kickxellaceae</taxon>
        <taxon>Coemansia</taxon>
    </lineage>
</organism>
<feature type="transmembrane region" description="Helical" evidence="10">
    <location>
        <begin position="456"/>
        <end position="476"/>
    </location>
</feature>
<comment type="subcellular location">
    <subcellularLocation>
        <location evidence="1 10">Endoplasmic reticulum membrane</location>
        <topology evidence="1 10">Multi-pass membrane protein</topology>
    </subcellularLocation>
</comment>
<evidence type="ECO:0000256" key="5">
    <source>
        <dbReference type="ARBA" id="ARBA00022679"/>
    </source>
</evidence>
<dbReference type="EMBL" id="JANBUY010000029">
    <property type="protein sequence ID" value="KAJ2866868.1"/>
    <property type="molecule type" value="Genomic_DNA"/>
</dbReference>
<evidence type="ECO:0000256" key="6">
    <source>
        <dbReference type="ARBA" id="ARBA00022692"/>
    </source>
</evidence>
<keyword evidence="4 10" id="KW-0328">Glycosyltransferase</keyword>
<comment type="similarity">
    <text evidence="3 10">Belongs to the ALG6/ALG8 glucosyltransferase family.</text>
</comment>
<keyword evidence="8 10" id="KW-1133">Transmembrane helix</keyword>
<name>A0A9W8M6K9_9FUNG</name>
<dbReference type="GO" id="GO:0005789">
    <property type="term" value="C:endoplasmic reticulum membrane"/>
    <property type="evidence" value="ECO:0007669"/>
    <property type="project" value="UniProtKB-SubCell"/>
</dbReference>
<dbReference type="Pfam" id="PF03155">
    <property type="entry name" value="Alg6_Alg8"/>
    <property type="match status" value="1"/>
</dbReference>
<evidence type="ECO:0000256" key="10">
    <source>
        <dbReference type="RuleBase" id="RU363110"/>
    </source>
</evidence>
<protein>
    <recommendedName>
        <fullName evidence="10">Alpha-1,3-glucosyltransferase</fullName>
        <ecNumber evidence="10">2.4.1.-</ecNumber>
    </recommendedName>
</protein>
<evidence type="ECO:0000256" key="8">
    <source>
        <dbReference type="ARBA" id="ARBA00022989"/>
    </source>
</evidence>
<evidence type="ECO:0000256" key="4">
    <source>
        <dbReference type="ARBA" id="ARBA00022676"/>
    </source>
</evidence>
<dbReference type="PANTHER" id="PTHR12413:SF1">
    <property type="entry name" value="DOLICHYL PYROPHOSPHATE MAN9GLCNAC2 ALPHA-1,3-GLUCOSYLTRANSFERASE"/>
    <property type="match status" value="1"/>
</dbReference>
<evidence type="ECO:0000256" key="7">
    <source>
        <dbReference type="ARBA" id="ARBA00022824"/>
    </source>
</evidence>
<feature type="transmembrane region" description="Helical" evidence="10">
    <location>
        <begin position="325"/>
        <end position="346"/>
    </location>
</feature>
<evidence type="ECO:0000313" key="11">
    <source>
        <dbReference type="EMBL" id="KAJ2866868.1"/>
    </source>
</evidence>
<dbReference type="AlphaFoldDB" id="A0A9W8M6K9"/>
<proteinExistence type="inferred from homology"/>
<dbReference type="EC" id="2.4.1.-" evidence="10"/>
<keyword evidence="6 10" id="KW-0812">Transmembrane</keyword>
<evidence type="ECO:0000256" key="3">
    <source>
        <dbReference type="ARBA" id="ARBA00008715"/>
    </source>
</evidence>
<comment type="pathway">
    <text evidence="2 10">Protein modification; protein glycosylation.</text>
</comment>
<feature type="transmembrane region" description="Helical" evidence="10">
    <location>
        <begin position="141"/>
        <end position="160"/>
    </location>
</feature>
<evidence type="ECO:0000256" key="9">
    <source>
        <dbReference type="ARBA" id="ARBA00023136"/>
    </source>
</evidence>